<gene>
    <name evidence="3" type="ORF">HX798_22850</name>
</gene>
<accession>A0A7Y8D3X7</accession>
<name>A0A7Y8D3X7_PSEPU</name>
<dbReference type="AlphaFoldDB" id="A0A7Y8D3X7"/>
<evidence type="ECO:0000313" key="3">
    <source>
        <dbReference type="EMBL" id="NWC83104.1"/>
    </source>
</evidence>
<evidence type="ECO:0000259" key="2">
    <source>
        <dbReference type="PROSITE" id="PS50008"/>
    </source>
</evidence>
<dbReference type="RefSeq" id="WP_177011007.1">
    <property type="nucleotide sequence ID" value="NZ_JACARV010000079.1"/>
</dbReference>
<feature type="compositionally biased region" description="Basic and acidic residues" evidence="1">
    <location>
        <begin position="649"/>
        <end position="659"/>
    </location>
</feature>
<dbReference type="GO" id="GO:0006629">
    <property type="term" value="P:lipid metabolic process"/>
    <property type="evidence" value="ECO:0007669"/>
    <property type="project" value="InterPro"/>
</dbReference>
<comment type="caution">
    <text evidence="3">The sequence shown here is derived from an EMBL/GenBank/DDBJ whole genome shotgun (WGS) entry which is preliminary data.</text>
</comment>
<reference evidence="3 4" key="1">
    <citation type="submission" date="2020-04" db="EMBL/GenBank/DDBJ databases">
        <title>Molecular characterization of pseudomonads from Agaricus bisporus reveal novel blotch 2 pathogens in Western Europe.</title>
        <authorList>
            <person name="Taparia T."/>
            <person name="Krijger M."/>
            <person name="Haynes E."/>
            <person name="Elpinstone J.G."/>
            <person name="Noble R."/>
            <person name="Van Der Wolf J."/>
        </authorList>
    </citation>
    <scope>NUCLEOTIDE SEQUENCE [LARGE SCALE GENOMIC DNA]</scope>
    <source>
        <strain evidence="3 4">P7765</strain>
    </source>
</reference>
<dbReference type="InterPro" id="IPR001711">
    <property type="entry name" value="PLipase_C_Pinositol-sp_Y"/>
</dbReference>
<organism evidence="3 4">
    <name type="scientific">Pseudomonas putida</name>
    <name type="common">Arthrobacter siderocapsulatus</name>
    <dbReference type="NCBI Taxonomy" id="303"/>
    <lineage>
        <taxon>Bacteria</taxon>
        <taxon>Pseudomonadati</taxon>
        <taxon>Pseudomonadota</taxon>
        <taxon>Gammaproteobacteria</taxon>
        <taxon>Pseudomonadales</taxon>
        <taxon>Pseudomonadaceae</taxon>
        <taxon>Pseudomonas</taxon>
    </lineage>
</organism>
<dbReference type="EMBL" id="JACARV010000079">
    <property type="protein sequence ID" value="NWC83104.1"/>
    <property type="molecule type" value="Genomic_DNA"/>
</dbReference>
<dbReference type="Proteomes" id="UP000542695">
    <property type="component" value="Unassembled WGS sequence"/>
</dbReference>
<feature type="compositionally biased region" description="Polar residues" evidence="1">
    <location>
        <begin position="416"/>
        <end position="427"/>
    </location>
</feature>
<dbReference type="PROSITE" id="PS50008">
    <property type="entry name" value="PIPLC_Y_DOMAIN"/>
    <property type="match status" value="1"/>
</dbReference>
<feature type="region of interest" description="Disordered" evidence="1">
    <location>
        <begin position="628"/>
        <end position="665"/>
    </location>
</feature>
<proteinExistence type="predicted"/>
<feature type="compositionally biased region" description="Basic and acidic residues" evidence="1">
    <location>
        <begin position="428"/>
        <end position="440"/>
    </location>
</feature>
<dbReference type="GO" id="GO:0035556">
    <property type="term" value="P:intracellular signal transduction"/>
    <property type="evidence" value="ECO:0007669"/>
    <property type="project" value="InterPro"/>
</dbReference>
<feature type="region of interest" description="Disordered" evidence="1">
    <location>
        <begin position="416"/>
        <end position="440"/>
    </location>
</feature>
<sequence length="665" mass="75237">MMAGSRLIAPQGCGELVKGKEYHFLISDGGCNRVRLVEFDGKGSSAKLHTMTRLRFEAALEAGEIVETGSHDYPPWLKAAAGIETKWRESRRVSSKRSYEEIVDGRLLRIVELIPKRAEILASDDPEAVINAHARTSKPRQHPARIRLWFFTYLVFGQTKWALMPRLDACGKWDRSEKTDKKLGRPSGQGQNHGYPITPDMKEKILTAFSKHSRVDKTKDDIYGDSLRKTFGCRTRQGSAGKEFYHPDGEPYPSFNQFWNWVKRLTTPSALAQAMKGPSAARAKSGDIGSFAQMVGNLNQRLEFDGYYPEEKLSGFIEGSPLDSFCVVRAVCALSGAVVGIGFARGRESLEAYRMALFCIAIGKVKYCKLFGMNIKPEEWPCEGLSSQMIFDRGPGVHIDVSGAKEWLGRLEITPTHSGQSKATVESSHPRDKKFKDQPAHVHSGLNLVEMSRREIRRVIKDNETSDASDRMDEDMWLEGFSPTPLNVWNYHDALGRNHGIKMSLEEAVREFLTPMAAVIREKGVYLFGRKYNSKELTDTGIFDRVARGRVIHATAYTMTMCVRHIWIEVEGRLYELNCIFTASTRRGSADISLEDLQYINESRLRAQAKRRNEKIAIDQHHYQEFENETGKPWHAGVRKSGRPAKSLETQRDLDDQRRLVGNKP</sequence>
<feature type="region of interest" description="Disordered" evidence="1">
    <location>
        <begin position="177"/>
        <end position="197"/>
    </location>
</feature>
<evidence type="ECO:0000256" key="1">
    <source>
        <dbReference type="SAM" id="MobiDB-lite"/>
    </source>
</evidence>
<dbReference type="GO" id="GO:0004435">
    <property type="term" value="F:phosphatidylinositol-4,5-bisphosphate phospholipase C activity"/>
    <property type="evidence" value="ECO:0007669"/>
    <property type="project" value="InterPro"/>
</dbReference>
<evidence type="ECO:0000313" key="4">
    <source>
        <dbReference type="Proteomes" id="UP000542695"/>
    </source>
</evidence>
<feature type="domain" description="PI-PLC Y-box" evidence="2">
    <location>
        <begin position="425"/>
        <end position="501"/>
    </location>
</feature>
<protein>
    <submittedName>
        <fullName evidence="3">Transposase</fullName>
    </submittedName>
</protein>